<name>A0ABZ0MVF1_9ENTR</name>
<comment type="pathway">
    <text evidence="4 15">Amino-acid biosynthesis; L-tryptophan biosynthesis; L-tryptophan from chorismate: step 4/5.</text>
</comment>
<gene>
    <name evidence="19" type="primary">trpCF</name>
    <name evidence="15" type="synonym">trpC</name>
    <name evidence="16" type="synonym">trpF</name>
    <name evidence="19" type="ORF">Q8Y70_10700</name>
</gene>
<keyword evidence="20" id="KW-1185">Reference proteome</keyword>
<reference evidence="19 20" key="1">
    <citation type="submission" date="2023-10" db="EMBL/GenBank/DDBJ databases">
        <title>Genome sequencing of the isolated polysaccharide-producing bacterium Kosakonia sacchari KS2022.</title>
        <authorList>
            <person name="Yi X."/>
        </authorList>
    </citation>
    <scope>NUCLEOTIDE SEQUENCE [LARGE SCALE GENOMIC DNA]</scope>
    <source>
        <strain evidence="19 20">KS2022</strain>
    </source>
</reference>
<evidence type="ECO:0000259" key="17">
    <source>
        <dbReference type="Pfam" id="PF00218"/>
    </source>
</evidence>
<accession>A0ABZ0MVF1</accession>
<comment type="similarity">
    <text evidence="15">Belongs to the TrpC family.</text>
</comment>
<feature type="domain" description="Indole-3-glycerol phosphate synthase" evidence="17">
    <location>
        <begin position="5"/>
        <end position="251"/>
    </location>
</feature>
<evidence type="ECO:0000256" key="10">
    <source>
        <dbReference type="ARBA" id="ARBA00023141"/>
    </source>
</evidence>
<protein>
    <recommendedName>
        <fullName evidence="15 16">Multifunctional fusion protein</fullName>
    </recommendedName>
    <domain>
        <recommendedName>
            <fullName evidence="15">Indole-3-glycerol phosphate synthase</fullName>
            <shortName evidence="15">IGPS</shortName>
            <ecNumber evidence="15">4.1.1.48</ecNumber>
        </recommendedName>
    </domain>
    <domain>
        <recommendedName>
            <fullName evidence="16">N-(5'-phosphoribosyl)anthranilate isomerase</fullName>
            <shortName evidence="16">PRAI</shortName>
            <ecNumber evidence="16">5.3.1.24</ecNumber>
        </recommendedName>
    </domain>
</protein>
<dbReference type="EMBL" id="CP137744">
    <property type="protein sequence ID" value="WOZ79482.1"/>
    <property type="molecule type" value="Genomic_DNA"/>
</dbReference>
<dbReference type="Pfam" id="PF00218">
    <property type="entry name" value="IGPS"/>
    <property type="match status" value="1"/>
</dbReference>
<keyword evidence="13" id="KW-0511">Multifunctional enzyme</keyword>
<dbReference type="Pfam" id="PF00697">
    <property type="entry name" value="PRAI"/>
    <property type="match status" value="1"/>
</dbReference>
<dbReference type="EC" id="4.1.1.48" evidence="15"/>
<dbReference type="GO" id="GO:0004640">
    <property type="term" value="F:phosphoribosylanthranilate isomerase activity"/>
    <property type="evidence" value="ECO:0007669"/>
    <property type="project" value="UniProtKB-EC"/>
</dbReference>
<comment type="similarity">
    <text evidence="6">In the C-terminal section; belongs to the TrpF family.</text>
</comment>
<keyword evidence="7 15" id="KW-0028">Amino-acid biosynthesis</keyword>
<comment type="similarity">
    <text evidence="16">Belongs to the TrpF family.</text>
</comment>
<dbReference type="PROSITE" id="PS00614">
    <property type="entry name" value="IGPS"/>
    <property type="match status" value="1"/>
</dbReference>
<dbReference type="InterPro" id="IPR001240">
    <property type="entry name" value="PRAI_dom"/>
</dbReference>
<evidence type="ECO:0000256" key="5">
    <source>
        <dbReference type="ARBA" id="ARBA00007902"/>
    </source>
</evidence>
<evidence type="ECO:0000313" key="19">
    <source>
        <dbReference type="EMBL" id="WOZ79482.1"/>
    </source>
</evidence>
<evidence type="ECO:0000256" key="12">
    <source>
        <dbReference type="ARBA" id="ARBA00023239"/>
    </source>
</evidence>
<dbReference type="HAMAP" id="MF_00134_B">
    <property type="entry name" value="IGPS_B"/>
    <property type="match status" value="1"/>
</dbReference>
<keyword evidence="12 15" id="KW-0456">Lyase</keyword>
<evidence type="ECO:0000256" key="7">
    <source>
        <dbReference type="ARBA" id="ARBA00022605"/>
    </source>
</evidence>
<evidence type="ECO:0000256" key="6">
    <source>
        <dbReference type="ARBA" id="ARBA00009847"/>
    </source>
</evidence>
<keyword evidence="11 16" id="KW-0413">Isomerase</keyword>
<evidence type="ECO:0000256" key="4">
    <source>
        <dbReference type="ARBA" id="ARBA00004696"/>
    </source>
</evidence>
<dbReference type="PANTHER" id="PTHR22854:SF2">
    <property type="entry name" value="INDOLE-3-GLYCEROL-PHOSPHATE SYNTHASE"/>
    <property type="match status" value="1"/>
</dbReference>
<comment type="catalytic activity">
    <reaction evidence="1 16">
        <text>N-(5-phospho-beta-D-ribosyl)anthranilate = 1-(2-carboxyphenylamino)-1-deoxy-D-ribulose 5-phosphate</text>
        <dbReference type="Rhea" id="RHEA:21540"/>
        <dbReference type="ChEBI" id="CHEBI:18277"/>
        <dbReference type="ChEBI" id="CHEBI:58613"/>
        <dbReference type="EC" id="5.3.1.24"/>
    </reaction>
</comment>
<dbReference type="RefSeq" id="WP_305735924.1">
    <property type="nucleotide sequence ID" value="NZ_CP137744.1"/>
</dbReference>
<comment type="catalytic activity">
    <reaction evidence="2 15">
        <text>1-(2-carboxyphenylamino)-1-deoxy-D-ribulose 5-phosphate + H(+) = (1S,2R)-1-C-(indol-3-yl)glycerol 3-phosphate + CO2 + H2O</text>
        <dbReference type="Rhea" id="RHEA:23476"/>
        <dbReference type="ChEBI" id="CHEBI:15377"/>
        <dbReference type="ChEBI" id="CHEBI:15378"/>
        <dbReference type="ChEBI" id="CHEBI:16526"/>
        <dbReference type="ChEBI" id="CHEBI:58613"/>
        <dbReference type="ChEBI" id="CHEBI:58866"/>
        <dbReference type="EC" id="4.1.1.48"/>
    </reaction>
</comment>
<dbReference type="NCBIfam" id="NF006945">
    <property type="entry name" value="PRK09427.1"/>
    <property type="match status" value="1"/>
</dbReference>
<keyword evidence="9 15" id="KW-0822">Tryptophan biosynthesis</keyword>
<comment type="function">
    <text evidence="14">Bifunctional enzyme that catalyzes two sequential steps of tryptophan biosynthetic pathway. The first reaction is catalyzed by the isomerase, coded by the TrpF domain; the second reaction is catalyzed by the synthase, coded by the TrpC domain.</text>
</comment>
<evidence type="ECO:0000256" key="1">
    <source>
        <dbReference type="ARBA" id="ARBA00001164"/>
    </source>
</evidence>
<evidence type="ECO:0000256" key="15">
    <source>
        <dbReference type="HAMAP-Rule" id="MF_00134"/>
    </source>
</evidence>
<comment type="similarity">
    <text evidence="5">In the N-terminal section; belongs to the TrpC family.</text>
</comment>
<evidence type="ECO:0000313" key="20">
    <source>
        <dbReference type="Proteomes" id="UP001302368"/>
    </source>
</evidence>
<evidence type="ECO:0000256" key="3">
    <source>
        <dbReference type="ARBA" id="ARBA00004664"/>
    </source>
</evidence>
<dbReference type="SUPFAM" id="SSF51366">
    <property type="entry name" value="Ribulose-phoshate binding barrel"/>
    <property type="match status" value="2"/>
</dbReference>
<organism evidence="19 20">
    <name type="scientific">Kosakonia sacchari</name>
    <dbReference type="NCBI Taxonomy" id="1158459"/>
    <lineage>
        <taxon>Bacteria</taxon>
        <taxon>Pseudomonadati</taxon>
        <taxon>Pseudomonadota</taxon>
        <taxon>Gammaproteobacteria</taxon>
        <taxon>Enterobacterales</taxon>
        <taxon>Enterobacteriaceae</taxon>
        <taxon>Kosakonia</taxon>
    </lineage>
</organism>
<dbReference type="PANTHER" id="PTHR22854">
    <property type="entry name" value="TRYPTOPHAN BIOSYNTHESIS PROTEIN"/>
    <property type="match status" value="1"/>
</dbReference>
<comment type="pathway">
    <text evidence="3 16">Amino-acid biosynthesis; L-tryptophan biosynthesis; L-tryptophan from chorismate: step 3/5.</text>
</comment>
<evidence type="ECO:0000256" key="11">
    <source>
        <dbReference type="ARBA" id="ARBA00023235"/>
    </source>
</evidence>
<dbReference type="CDD" id="cd00331">
    <property type="entry name" value="IGPS"/>
    <property type="match status" value="1"/>
</dbReference>
<sequence length="452" mass="49097">MQTVLAKIVADKAVWVAARKEQQPLASFQNEVQPSTRRFYDALQGTRTAFILECKKASPSKGVIRNDFDPARIAAIYKHHASAISVLTDEKYFQGSFDFLPIVSAIAPQPILCKDFIIDAYQIYLARHYQADACLLMLSVLDDEQYRQLAAVAHSLSMGVLTEVSNEEELQRAIALEAKVVGINNRDLRDLSIDLNRTRELAPRLGTGVTVISESGINTYAQVRELSHFANGFLIGSALMSHDDLDAAVKRVLLGENKVCGLTRPEDAQAAHQAGAIYGGLIFVASSPRAVTEAQAQTVMQAAPLQYVGVFRNAAPEEVVAKVNALNLVAVQLHGEEDQAYIDSLRERLPAKTQIWKALSVGDSLPARRFQQVDKYVFDNGQGGSGKSFDWSLLAGEPLDNVILAGGLSADNCVQAAKTGCAGLDFNSGVESEPGIKDASKLASVFRTLRAY</sequence>
<evidence type="ECO:0000256" key="2">
    <source>
        <dbReference type="ARBA" id="ARBA00001633"/>
    </source>
</evidence>
<dbReference type="EC" id="5.3.1.24" evidence="16"/>
<evidence type="ECO:0000259" key="18">
    <source>
        <dbReference type="Pfam" id="PF00697"/>
    </source>
</evidence>
<proteinExistence type="inferred from homology"/>
<evidence type="ECO:0000256" key="14">
    <source>
        <dbReference type="ARBA" id="ARBA00025592"/>
    </source>
</evidence>
<dbReference type="InterPro" id="IPR045186">
    <property type="entry name" value="Indole-3-glycerol_P_synth"/>
</dbReference>
<dbReference type="InterPro" id="IPR011060">
    <property type="entry name" value="RibuloseP-bd_barrel"/>
</dbReference>
<evidence type="ECO:0000256" key="9">
    <source>
        <dbReference type="ARBA" id="ARBA00022822"/>
    </source>
</evidence>
<evidence type="ECO:0000256" key="8">
    <source>
        <dbReference type="ARBA" id="ARBA00022793"/>
    </source>
</evidence>
<keyword evidence="8 15" id="KW-0210">Decarboxylase</keyword>
<feature type="domain" description="N-(5'phosphoribosyl) anthranilate isomerase (PRAI)" evidence="18">
    <location>
        <begin position="257"/>
        <end position="446"/>
    </location>
</feature>
<dbReference type="CDD" id="cd00405">
    <property type="entry name" value="PRAI"/>
    <property type="match status" value="1"/>
</dbReference>
<dbReference type="GO" id="GO:0004425">
    <property type="term" value="F:indole-3-glycerol-phosphate synthase activity"/>
    <property type="evidence" value="ECO:0007669"/>
    <property type="project" value="UniProtKB-EC"/>
</dbReference>
<dbReference type="Proteomes" id="UP001302368">
    <property type="component" value="Chromosome"/>
</dbReference>
<evidence type="ECO:0000256" key="16">
    <source>
        <dbReference type="HAMAP-Rule" id="MF_00135"/>
    </source>
</evidence>
<evidence type="ECO:0000256" key="13">
    <source>
        <dbReference type="ARBA" id="ARBA00023268"/>
    </source>
</evidence>
<dbReference type="InterPro" id="IPR013798">
    <property type="entry name" value="Indole-3-glycerol_P_synth_dom"/>
</dbReference>
<dbReference type="Gene3D" id="3.20.20.70">
    <property type="entry name" value="Aldolase class I"/>
    <property type="match status" value="2"/>
</dbReference>
<keyword evidence="10 15" id="KW-0057">Aromatic amino acid biosynthesis</keyword>
<dbReference type="InterPro" id="IPR013785">
    <property type="entry name" value="Aldolase_TIM"/>
</dbReference>
<dbReference type="NCBIfam" id="NF001377">
    <property type="entry name" value="PRK00278.2-4"/>
    <property type="match status" value="1"/>
</dbReference>
<dbReference type="HAMAP" id="MF_00135">
    <property type="entry name" value="PRAI"/>
    <property type="match status" value="1"/>
</dbReference>
<dbReference type="InterPro" id="IPR001468">
    <property type="entry name" value="Indole-3-GlycerolPSynthase_CS"/>
</dbReference>